<evidence type="ECO:0000313" key="2">
    <source>
        <dbReference type="EMBL" id="KAK1504391.1"/>
    </source>
</evidence>
<comment type="caution">
    <text evidence="2">The sequence shown here is derived from an EMBL/GenBank/DDBJ whole genome shotgun (WGS) entry which is preliminary data.</text>
</comment>
<feature type="compositionally biased region" description="Basic and acidic residues" evidence="1">
    <location>
        <begin position="110"/>
        <end position="121"/>
    </location>
</feature>
<dbReference type="RefSeq" id="XP_060304467.1">
    <property type="nucleotide sequence ID" value="XM_060464979.1"/>
</dbReference>
<name>A0AAI9YEW5_9PEZI</name>
<sequence length="214" mass="23335">MFNTSGSSSERTELRRPFHSESFPIRVSVSRHSNWFRWIPSGRNIEDAKSALNGYSTARLMETSKTTLSVPGTMGCQSRQPARLSDTVYSEAEVNAGTVTRGDEDGDGDGNTRDRGKTGDNEREFVFELHQVRVPAGERTAWPATPGSTEHKSPASQEAIVADPKYEQAPARAAVAAAPRSVAPIASRRILADILVPPSFAPTYRSFTFASLSF</sequence>
<dbReference type="GeneID" id="85348526"/>
<dbReference type="Proteomes" id="UP001240678">
    <property type="component" value="Unassembled WGS sequence"/>
</dbReference>
<keyword evidence="3" id="KW-1185">Reference proteome</keyword>
<organism evidence="2 3">
    <name type="scientific">Colletotrichum costaricense</name>
    <dbReference type="NCBI Taxonomy" id="1209916"/>
    <lineage>
        <taxon>Eukaryota</taxon>
        <taxon>Fungi</taxon>
        <taxon>Dikarya</taxon>
        <taxon>Ascomycota</taxon>
        <taxon>Pezizomycotina</taxon>
        <taxon>Sordariomycetes</taxon>
        <taxon>Hypocreomycetidae</taxon>
        <taxon>Glomerellales</taxon>
        <taxon>Glomerellaceae</taxon>
        <taxon>Colletotrichum</taxon>
        <taxon>Colletotrichum acutatum species complex</taxon>
    </lineage>
</organism>
<feature type="region of interest" description="Disordered" evidence="1">
    <location>
        <begin position="94"/>
        <end position="121"/>
    </location>
</feature>
<reference evidence="2 3" key="1">
    <citation type="submission" date="2016-10" db="EMBL/GenBank/DDBJ databases">
        <title>The genome sequence of Colletotrichum fioriniae PJ7.</title>
        <authorList>
            <person name="Baroncelli R."/>
        </authorList>
    </citation>
    <scope>NUCLEOTIDE SEQUENCE [LARGE SCALE GENOMIC DNA]</scope>
    <source>
        <strain evidence="2 3">IMI 309622</strain>
    </source>
</reference>
<evidence type="ECO:0000313" key="3">
    <source>
        <dbReference type="Proteomes" id="UP001240678"/>
    </source>
</evidence>
<dbReference type="AlphaFoldDB" id="A0AAI9YEW5"/>
<dbReference type="EMBL" id="MOOE01000034">
    <property type="protein sequence ID" value="KAK1504391.1"/>
    <property type="molecule type" value="Genomic_DNA"/>
</dbReference>
<accession>A0AAI9YEW5</accession>
<evidence type="ECO:0000256" key="1">
    <source>
        <dbReference type="SAM" id="MobiDB-lite"/>
    </source>
</evidence>
<gene>
    <name evidence="2" type="ORF">CCOS01_16843</name>
</gene>
<proteinExistence type="predicted"/>
<protein>
    <submittedName>
        <fullName evidence="2">Uncharacterized protein</fullName>
    </submittedName>
</protein>